<dbReference type="Pfam" id="PF01256">
    <property type="entry name" value="Carb_kinase"/>
    <property type="match status" value="1"/>
</dbReference>
<dbReference type="EMBL" id="FNIT01000001">
    <property type="protein sequence ID" value="SDN66026.1"/>
    <property type="molecule type" value="Genomic_DNA"/>
</dbReference>
<sequence>MSEPVAVDRSFLLGQPLPDLAAAGSKDDRGTILVIAGSREVPGAALLAATAALRVGAGKLQIATVHSMSLAMAIVMPEARVISLRETGDGEIDPAELERIVDDAARADAVLLGPGMVEETGSRSLALGLIERIEAPIVLDAAAITSLSGDAERLRAAPGRLVLTPHAGEMAAFLGQERAAVEADPARAGLEAARRTGAVVAMKGNSTFVCEADETPWLCAGGGVGMATSGSGDVLSGVVAGLLARGASPRLATQWGVFLHAEAGRRLARRIGTVGFLARELLDELPLALEDHRP</sequence>
<keyword evidence="8" id="KW-0808">Transferase</keyword>
<dbReference type="PANTHER" id="PTHR12592:SF0">
    <property type="entry name" value="ATP-DEPENDENT (S)-NAD(P)H-HYDRATE DEHYDRATASE"/>
    <property type="match status" value="1"/>
</dbReference>
<evidence type="ECO:0000313" key="8">
    <source>
        <dbReference type="EMBL" id="SDN66026.1"/>
    </source>
</evidence>
<dbReference type="PROSITE" id="PS51383">
    <property type="entry name" value="YJEF_C_3"/>
    <property type="match status" value="1"/>
</dbReference>
<dbReference type="STRING" id="1166073.SAMN05192530_101633"/>
<evidence type="ECO:0000256" key="5">
    <source>
        <dbReference type="ARBA" id="ARBA00023239"/>
    </source>
</evidence>
<comment type="cofactor">
    <cofactor evidence="6">
        <name>Mg(2+)</name>
        <dbReference type="ChEBI" id="CHEBI:18420"/>
    </cofactor>
</comment>
<dbReference type="OrthoDB" id="9806925at2"/>
<dbReference type="AlphaFoldDB" id="A0A1H0D7S2"/>
<keyword evidence="3 6" id="KW-0521">NADP</keyword>
<comment type="similarity">
    <text evidence="6">Belongs to the NnrD/CARKD family.</text>
</comment>
<dbReference type="PANTHER" id="PTHR12592">
    <property type="entry name" value="ATP-DEPENDENT (S)-NAD(P)H-HYDRATE DEHYDRATASE FAMILY MEMBER"/>
    <property type="match status" value="1"/>
</dbReference>
<dbReference type="Proteomes" id="UP000198793">
    <property type="component" value="Unassembled WGS sequence"/>
</dbReference>
<dbReference type="GO" id="GO:0005524">
    <property type="term" value="F:ATP binding"/>
    <property type="evidence" value="ECO:0007669"/>
    <property type="project" value="UniProtKB-KW"/>
</dbReference>
<keyword evidence="4 6" id="KW-0520">NAD</keyword>
<evidence type="ECO:0000256" key="3">
    <source>
        <dbReference type="ARBA" id="ARBA00022857"/>
    </source>
</evidence>
<feature type="domain" description="YjeF C-terminal" evidence="7">
    <location>
        <begin position="9"/>
        <end position="292"/>
    </location>
</feature>
<proteinExistence type="inferred from homology"/>
<feature type="binding site" evidence="6">
    <location>
        <position position="44"/>
    </location>
    <ligand>
        <name>(6S)-NADPHX</name>
        <dbReference type="ChEBI" id="CHEBI:64076"/>
    </ligand>
</feature>
<dbReference type="GO" id="GO:0046496">
    <property type="term" value="P:nicotinamide nucleotide metabolic process"/>
    <property type="evidence" value="ECO:0007669"/>
    <property type="project" value="UniProtKB-UniRule"/>
</dbReference>
<evidence type="ECO:0000313" key="9">
    <source>
        <dbReference type="Proteomes" id="UP000198793"/>
    </source>
</evidence>
<evidence type="ECO:0000259" key="7">
    <source>
        <dbReference type="PROSITE" id="PS51383"/>
    </source>
</evidence>
<name>A0A1H0D7S2_9HYPH</name>
<dbReference type="InterPro" id="IPR000631">
    <property type="entry name" value="CARKD"/>
</dbReference>
<comment type="function">
    <text evidence="6">Catalyzes the dehydration of the S-form of NAD(P)HX at the expense of ADP, which is converted to AMP. Together with NAD(P)HX epimerase, which catalyzes the epimerization of the S- and R-forms, the enzyme allows the repair of both epimers of NAD(P)HX, a damaged form of NAD(P)H that is a result of enzymatic or heat-dependent hydration.</text>
</comment>
<comment type="catalytic activity">
    <reaction evidence="6">
        <text>(6S)-NADPHX + ADP = AMP + phosphate + NADPH + H(+)</text>
        <dbReference type="Rhea" id="RHEA:32235"/>
        <dbReference type="ChEBI" id="CHEBI:15378"/>
        <dbReference type="ChEBI" id="CHEBI:43474"/>
        <dbReference type="ChEBI" id="CHEBI:57783"/>
        <dbReference type="ChEBI" id="CHEBI:64076"/>
        <dbReference type="ChEBI" id="CHEBI:456215"/>
        <dbReference type="ChEBI" id="CHEBI:456216"/>
        <dbReference type="EC" id="4.2.1.136"/>
    </reaction>
</comment>
<reference evidence="8 9" key="1">
    <citation type="submission" date="2016-10" db="EMBL/GenBank/DDBJ databases">
        <authorList>
            <person name="de Groot N.N."/>
        </authorList>
    </citation>
    <scope>NUCLEOTIDE SEQUENCE [LARGE SCALE GENOMIC DNA]</scope>
    <source>
        <strain evidence="9">L7-484,KACC 16230,DSM 25025</strain>
    </source>
</reference>
<evidence type="ECO:0000256" key="1">
    <source>
        <dbReference type="ARBA" id="ARBA00022741"/>
    </source>
</evidence>
<dbReference type="NCBIfam" id="TIGR00196">
    <property type="entry name" value="yjeF_cterm"/>
    <property type="match status" value="1"/>
</dbReference>
<evidence type="ECO:0000256" key="4">
    <source>
        <dbReference type="ARBA" id="ARBA00023027"/>
    </source>
</evidence>
<dbReference type="GO" id="GO:0052856">
    <property type="term" value="F:NAD(P)HX epimerase activity"/>
    <property type="evidence" value="ECO:0007669"/>
    <property type="project" value="TreeGrafter"/>
</dbReference>
<protein>
    <recommendedName>
        <fullName evidence="6">ADP-dependent (S)-NAD(P)H-hydrate dehydratase</fullName>
        <ecNumber evidence="6">4.2.1.136</ecNumber>
    </recommendedName>
    <alternativeName>
        <fullName evidence="6">ADP-dependent NAD(P)HX dehydratase</fullName>
    </alternativeName>
</protein>
<feature type="binding site" evidence="6">
    <location>
        <position position="115"/>
    </location>
    <ligand>
        <name>(6S)-NADPHX</name>
        <dbReference type="ChEBI" id="CHEBI:64076"/>
    </ligand>
</feature>
<comment type="catalytic activity">
    <reaction evidence="6">
        <text>(6S)-NADHX + ADP = AMP + phosphate + NADH + H(+)</text>
        <dbReference type="Rhea" id="RHEA:32223"/>
        <dbReference type="ChEBI" id="CHEBI:15378"/>
        <dbReference type="ChEBI" id="CHEBI:43474"/>
        <dbReference type="ChEBI" id="CHEBI:57945"/>
        <dbReference type="ChEBI" id="CHEBI:64074"/>
        <dbReference type="ChEBI" id="CHEBI:456215"/>
        <dbReference type="ChEBI" id="CHEBI:456216"/>
        <dbReference type="EC" id="4.2.1.136"/>
    </reaction>
</comment>
<feature type="binding site" evidence="6">
    <location>
        <position position="232"/>
    </location>
    <ligand>
        <name>AMP</name>
        <dbReference type="ChEBI" id="CHEBI:456215"/>
    </ligand>
</feature>
<keyword evidence="2 6" id="KW-0067">ATP-binding</keyword>
<evidence type="ECO:0000256" key="6">
    <source>
        <dbReference type="HAMAP-Rule" id="MF_01965"/>
    </source>
</evidence>
<dbReference type="InterPro" id="IPR029056">
    <property type="entry name" value="Ribokinase-like"/>
</dbReference>
<gene>
    <name evidence="6" type="primary">nnrD</name>
    <name evidence="8" type="ORF">SAMN05192530_101633</name>
</gene>
<feature type="binding site" evidence="6">
    <location>
        <begin position="203"/>
        <end position="207"/>
    </location>
    <ligand>
        <name>AMP</name>
        <dbReference type="ChEBI" id="CHEBI:456215"/>
    </ligand>
</feature>
<dbReference type="RefSeq" id="WP_090668659.1">
    <property type="nucleotide sequence ID" value="NZ_FNIT01000001.1"/>
</dbReference>
<dbReference type="EC" id="4.2.1.136" evidence="6"/>
<dbReference type="SUPFAM" id="SSF53613">
    <property type="entry name" value="Ribokinase-like"/>
    <property type="match status" value="1"/>
</dbReference>
<dbReference type="GO" id="GO:0052855">
    <property type="term" value="F:ADP-dependent NAD(P)H-hydrate dehydratase activity"/>
    <property type="evidence" value="ECO:0007669"/>
    <property type="project" value="UniProtKB-UniRule"/>
</dbReference>
<evidence type="ECO:0000256" key="2">
    <source>
        <dbReference type="ARBA" id="ARBA00022840"/>
    </source>
</evidence>
<keyword evidence="9" id="KW-1185">Reference proteome</keyword>
<dbReference type="HAMAP" id="MF_01965">
    <property type="entry name" value="NADHX_dehydratase"/>
    <property type="match status" value="1"/>
</dbReference>
<dbReference type="GO" id="GO:0110051">
    <property type="term" value="P:metabolite repair"/>
    <property type="evidence" value="ECO:0007669"/>
    <property type="project" value="TreeGrafter"/>
</dbReference>
<keyword evidence="5 6" id="KW-0456">Lyase</keyword>
<keyword evidence="8" id="KW-0418">Kinase</keyword>
<comment type="subunit">
    <text evidence="6">Homotetramer.</text>
</comment>
<accession>A0A1H0D7S2</accession>
<dbReference type="Gene3D" id="3.40.1190.20">
    <property type="match status" value="1"/>
</dbReference>
<feature type="binding site" evidence="6">
    <location>
        <position position="233"/>
    </location>
    <ligand>
        <name>(6S)-NADPHX</name>
        <dbReference type="ChEBI" id="CHEBI:64076"/>
    </ligand>
</feature>
<organism evidence="8 9">
    <name type="scientific">Aureimonas jatrophae</name>
    <dbReference type="NCBI Taxonomy" id="1166073"/>
    <lineage>
        <taxon>Bacteria</taxon>
        <taxon>Pseudomonadati</taxon>
        <taxon>Pseudomonadota</taxon>
        <taxon>Alphaproteobacteria</taxon>
        <taxon>Hyphomicrobiales</taxon>
        <taxon>Aurantimonadaceae</taxon>
        <taxon>Aureimonas</taxon>
    </lineage>
</organism>
<dbReference type="GO" id="GO:0016301">
    <property type="term" value="F:kinase activity"/>
    <property type="evidence" value="ECO:0007669"/>
    <property type="project" value="UniProtKB-KW"/>
</dbReference>
<dbReference type="CDD" id="cd01171">
    <property type="entry name" value="YXKO-related"/>
    <property type="match status" value="1"/>
</dbReference>
<feature type="binding site" evidence="6">
    <location>
        <position position="166"/>
    </location>
    <ligand>
        <name>(6S)-NADPHX</name>
        <dbReference type="ChEBI" id="CHEBI:64076"/>
    </ligand>
</feature>
<keyword evidence="1 6" id="KW-0547">Nucleotide-binding</keyword>